<name>A0ACA6QJF0_VIBAE</name>
<reference evidence="1" key="1">
    <citation type="submission" date="2009-10" db="EMBL/GenBank/DDBJ databases">
        <authorList>
            <consortium name="Los Alamos National Laboratory (LANL)"/>
            <consortium name="National Microbial Pathogen Data Resource (NMPDR)"/>
            <person name="Munk A.C."/>
            <person name="Tapia R."/>
            <person name="Green L."/>
            <person name="Rogers Y."/>
            <person name="Detter J.C."/>
            <person name="Bruce D."/>
            <person name="Brettin T.S."/>
            <person name="Colwell R."/>
            <person name="Huq A."/>
            <person name="Grim C.J."/>
            <person name="Hasan N.A."/>
            <person name="Vonstein V."/>
            <person name="Bartels D."/>
        </authorList>
    </citation>
    <scope>NUCLEOTIDE SEQUENCE</scope>
    <source>
        <strain evidence="1">EX25</strain>
    </source>
</reference>
<proteinExistence type="predicted"/>
<dbReference type="Proteomes" id="UP000002571">
    <property type="component" value="Chromosome 1"/>
</dbReference>
<protein>
    <submittedName>
        <fullName evidence="1">Uncharacterized protein</fullName>
    </submittedName>
</protein>
<evidence type="ECO:0000313" key="1">
    <source>
        <dbReference type="EMBL" id="ACY50467.1"/>
    </source>
</evidence>
<sequence>MINTLPLLFCSLYSSKNETSTLLDVYMSLLMAVNAAKIST</sequence>
<accession>A0ACA6QJF0</accession>
<organism evidence="1 2">
    <name type="scientific">Vibrio antiquarius (strain Ex25)</name>
    <dbReference type="NCBI Taxonomy" id="150340"/>
    <lineage>
        <taxon>Bacteria</taxon>
        <taxon>Pseudomonadati</taxon>
        <taxon>Pseudomonadota</taxon>
        <taxon>Gammaproteobacteria</taxon>
        <taxon>Vibrionales</taxon>
        <taxon>Vibrionaceae</taxon>
        <taxon>Vibrio</taxon>
        <taxon>Vibrio diabolicus subgroup</taxon>
    </lineage>
</organism>
<dbReference type="EMBL" id="CP001805">
    <property type="protein sequence ID" value="ACY50467.1"/>
    <property type="molecule type" value="Genomic_DNA"/>
</dbReference>
<evidence type="ECO:0000313" key="2">
    <source>
        <dbReference type="Proteomes" id="UP000002571"/>
    </source>
</evidence>
<gene>
    <name evidence="1" type="ordered locus">VEA_002305</name>
</gene>
<keyword evidence="2" id="KW-1185">Reference proteome</keyword>